<feature type="transmembrane region" description="Helical" evidence="6">
    <location>
        <begin position="21"/>
        <end position="40"/>
    </location>
</feature>
<sequence length="352" mass="37552">MRFSTGLIAGKFVDKFGERKVLGFGLFMVSFFTLLTGLAQSYEQLLAFRSLGGLGSSMFSVSAGSLLMRSVSDEFRARAQSLFNGGFLLGGITGPAFGGILSAISLRAPFFVYSSTLAGAGIIALVFLSEKRLGKKVDLPSSKVGLTTLSQAFKLRPYQIALMLAFINNWILFGLRSSILPLFVIEKLNSTAAIAGLGLTIGALVQGTFLLKAGKFSDKKGRRAAFLFGSAFVLFGILMLAFTTNPLFYFIAMAFFGLGGAYVGTAPGSVVGDIIRGRGGQVIAVWQMAGDAGMIFGPVIVGLITDLFSYQAAFLVSAGIWVIAILLATVLPETRRAHLEEDLIPDRNKQEL</sequence>
<evidence type="ECO:0000256" key="2">
    <source>
        <dbReference type="ARBA" id="ARBA00022448"/>
    </source>
</evidence>
<keyword evidence="4 6" id="KW-1133">Transmembrane helix</keyword>
<dbReference type="EMBL" id="CAEZTW010000020">
    <property type="protein sequence ID" value="CAB4577387.1"/>
    <property type="molecule type" value="Genomic_DNA"/>
</dbReference>
<evidence type="ECO:0000313" key="9">
    <source>
        <dbReference type="EMBL" id="CAB4819437.1"/>
    </source>
</evidence>
<dbReference type="SUPFAM" id="SSF103473">
    <property type="entry name" value="MFS general substrate transporter"/>
    <property type="match status" value="1"/>
</dbReference>
<feature type="domain" description="Major facilitator superfamily (MFS) profile" evidence="7">
    <location>
        <begin position="1"/>
        <end position="336"/>
    </location>
</feature>
<evidence type="ECO:0000256" key="5">
    <source>
        <dbReference type="ARBA" id="ARBA00023136"/>
    </source>
</evidence>
<feature type="transmembrane region" description="Helical" evidence="6">
    <location>
        <begin position="191"/>
        <end position="211"/>
    </location>
</feature>
<reference evidence="8" key="1">
    <citation type="submission" date="2020-05" db="EMBL/GenBank/DDBJ databases">
        <authorList>
            <person name="Chiriac C."/>
            <person name="Salcher M."/>
            <person name="Ghai R."/>
            <person name="Kavagutti S V."/>
        </authorList>
    </citation>
    <scope>NUCLEOTIDE SEQUENCE</scope>
</reference>
<dbReference type="InterPro" id="IPR020846">
    <property type="entry name" value="MFS_dom"/>
</dbReference>
<dbReference type="InterPro" id="IPR050930">
    <property type="entry name" value="MFS_Vesicular_Transporter"/>
</dbReference>
<accession>A0A6J6EMP0</accession>
<feature type="transmembrane region" description="Helical" evidence="6">
    <location>
        <begin position="310"/>
        <end position="331"/>
    </location>
</feature>
<evidence type="ECO:0000256" key="1">
    <source>
        <dbReference type="ARBA" id="ARBA00004141"/>
    </source>
</evidence>
<name>A0A6J6EMP0_9ZZZZ</name>
<dbReference type="Pfam" id="PF07690">
    <property type="entry name" value="MFS_1"/>
    <property type="match status" value="1"/>
</dbReference>
<feature type="transmembrane region" description="Helical" evidence="6">
    <location>
        <begin position="46"/>
        <end position="69"/>
    </location>
</feature>
<evidence type="ECO:0000313" key="8">
    <source>
        <dbReference type="EMBL" id="CAB4577387.1"/>
    </source>
</evidence>
<feature type="transmembrane region" description="Helical" evidence="6">
    <location>
        <begin position="110"/>
        <end position="128"/>
    </location>
</feature>
<dbReference type="CDD" id="cd17325">
    <property type="entry name" value="MFS_MdtG_SLC18_like"/>
    <property type="match status" value="1"/>
</dbReference>
<keyword evidence="5 6" id="KW-0472">Membrane</keyword>
<evidence type="ECO:0000256" key="6">
    <source>
        <dbReference type="SAM" id="Phobius"/>
    </source>
</evidence>
<keyword evidence="3 6" id="KW-0812">Transmembrane</keyword>
<dbReference type="GO" id="GO:0016020">
    <property type="term" value="C:membrane"/>
    <property type="evidence" value="ECO:0007669"/>
    <property type="project" value="UniProtKB-SubCell"/>
</dbReference>
<dbReference type="PANTHER" id="PTHR23506:SF23">
    <property type="entry name" value="GH10249P"/>
    <property type="match status" value="1"/>
</dbReference>
<evidence type="ECO:0000259" key="7">
    <source>
        <dbReference type="PROSITE" id="PS50850"/>
    </source>
</evidence>
<dbReference type="InterPro" id="IPR011701">
    <property type="entry name" value="MFS"/>
</dbReference>
<proteinExistence type="predicted"/>
<feature type="transmembrane region" description="Helical" evidence="6">
    <location>
        <begin position="283"/>
        <end position="304"/>
    </location>
</feature>
<evidence type="ECO:0000256" key="3">
    <source>
        <dbReference type="ARBA" id="ARBA00022692"/>
    </source>
</evidence>
<feature type="transmembrane region" description="Helical" evidence="6">
    <location>
        <begin position="81"/>
        <end position="104"/>
    </location>
</feature>
<dbReference type="GO" id="GO:0022857">
    <property type="term" value="F:transmembrane transporter activity"/>
    <property type="evidence" value="ECO:0007669"/>
    <property type="project" value="InterPro"/>
</dbReference>
<evidence type="ECO:0000256" key="4">
    <source>
        <dbReference type="ARBA" id="ARBA00022989"/>
    </source>
</evidence>
<dbReference type="InterPro" id="IPR036259">
    <property type="entry name" value="MFS_trans_sf"/>
</dbReference>
<dbReference type="AlphaFoldDB" id="A0A6J6EMP0"/>
<gene>
    <name evidence="8" type="ORF">UFOPK1766_00214</name>
    <name evidence="9" type="ORF">UFOPK3162_00398</name>
</gene>
<dbReference type="PANTHER" id="PTHR23506">
    <property type="entry name" value="GH10249P"/>
    <property type="match status" value="1"/>
</dbReference>
<dbReference type="PROSITE" id="PS50850">
    <property type="entry name" value="MFS"/>
    <property type="match status" value="1"/>
</dbReference>
<organism evidence="8">
    <name type="scientific">freshwater metagenome</name>
    <dbReference type="NCBI Taxonomy" id="449393"/>
    <lineage>
        <taxon>unclassified sequences</taxon>
        <taxon>metagenomes</taxon>
        <taxon>ecological metagenomes</taxon>
    </lineage>
</organism>
<keyword evidence="2" id="KW-0813">Transport</keyword>
<protein>
    <submittedName>
        <fullName evidence="8">Unannotated protein</fullName>
    </submittedName>
</protein>
<feature type="transmembrane region" description="Helical" evidence="6">
    <location>
        <begin position="160"/>
        <end position="185"/>
    </location>
</feature>
<feature type="transmembrane region" description="Helical" evidence="6">
    <location>
        <begin position="223"/>
        <end position="242"/>
    </location>
</feature>
<comment type="subcellular location">
    <subcellularLocation>
        <location evidence="1">Membrane</location>
        <topology evidence="1">Multi-pass membrane protein</topology>
    </subcellularLocation>
</comment>
<feature type="transmembrane region" description="Helical" evidence="6">
    <location>
        <begin position="248"/>
        <end position="271"/>
    </location>
</feature>
<dbReference type="Gene3D" id="1.20.1250.20">
    <property type="entry name" value="MFS general substrate transporter like domains"/>
    <property type="match status" value="2"/>
</dbReference>
<dbReference type="EMBL" id="CAFABB010000055">
    <property type="protein sequence ID" value="CAB4819437.1"/>
    <property type="molecule type" value="Genomic_DNA"/>
</dbReference>